<evidence type="ECO:0000256" key="6">
    <source>
        <dbReference type="ARBA" id="ARBA00022833"/>
    </source>
</evidence>
<dbReference type="FunFam" id="3.40.1190.20:FF:000009">
    <property type="entry name" value="Pyridoxine/pyridoxal/pyridoxamine kinase"/>
    <property type="match status" value="1"/>
</dbReference>
<dbReference type="GO" id="GO:0008478">
    <property type="term" value="F:pyridoxal kinase activity"/>
    <property type="evidence" value="ECO:0007669"/>
    <property type="project" value="UniProtKB-EC"/>
</dbReference>
<proteinExistence type="predicted"/>
<keyword evidence="4" id="KW-0547">Nucleotide-binding</keyword>
<dbReference type="Proteomes" id="UP000254633">
    <property type="component" value="Unassembled WGS sequence"/>
</dbReference>
<accession>A0A379TVS4</accession>
<evidence type="ECO:0000256" key="5">
    <source>
        <dbReference type="ARBA" id="ARBA00022777"/>
    </source>
</evidence>
<evidence type="ECO:0000259" key="9">
    <source>
        <dbReference type="Pfam" id="PF08543"/>
    </source>
</evidence>
<dbReference type="GO" id="GO:0046872">
    <property type="term" value="F:metal ion binding"/>
    <property type="evidence" value="ECO:0007669"/>
    <property type="project" value="UniProtKB-KW"/>
</dbReference>
<evidence type="ECO:0000256" key="7">
    <source>
        <dbReference type="ARBA" id="ARBA00022840"/>
    </source>
</evidence>
<gene>
    <name evidence="10" type="primary">pdxK</name>
    <name evidence="10" type="ORF">NCTC10060_01745</name>
</gene>
<dbReference type="GO" id="GO:0008902">
    <property type="term" value="F:hydroxymethylpyrimidine kinase activity"/>
    <property type="evidence" value="ECO:0007669"/>
    <property type="project" value="TreeGrafter"/>
</dbReference>
<reference evidence="10 11" key="1">
    <citation type="submission" date="2018-06" db="EMBL/GenBank/DDBJ databases">
        <authorList>
            <consortium name="Pathogen Informatics"/>
            <person name="Doyle S."/>
        </authorList>
    </citation>
    <scope>NUCLEOTIDE SEQUENCE [LARGE SCALE GENOMIC DNA]</scope>
    <source>
        <strain evidence="10 11">NCTC10060</strain>
    </source>
</reference>
<evidence type="ECO:0000256" key="1">
    <source>
        <dbReference type="ARBA" id="ARBA00012104"/>
    </source>
</evidence>
<dbReference type="GO" id="GO:0005524">
    <property type="term" value="F:ATP binding"/>
    <property type="evidence" value="ECO:0007669"/>
    <property type="project" value="UniProtKB-KW"/>
</dbReference>
<sequence>MGQESDIQSVLFDDNHRALQTDIVAVQSQVVYGSVGNSIAVPAIKAQGLQVTAVPTVLFSNTPHYKTFYGGIIPAEWFAGYLTALNERDALRELKAITTGYMGSADQIVLLSKWLMAIRASHPEVCILVDPVIGDTDSGMYVQAEIPQAYRTHLLPQAQGLTPNVFELEMLSGKPCRTLEEAVAAAQSLLSDTLKWVVITSAPGESLETITVAVVTAQVVEVFAHPRVATELKGTGDLFCAELVSGIVQGKKLTTAAKDAAQRVLEVMTWTQQCGCDELILPPAGRRDEELSAGGSPAGTYRGAF</sequence>
<evidence type="ECO:0000313" key="11">
    <source>
        <dbReference type="Proteomes" id="UP000254633"/>
    </source>
</evidence>
<evidence type="ECO:0000256" key="8">
    <source>
        <dbReference type="ARBA" id="ARBA00022842"/>
    </source>
</evidence>
<evidence type="ECO:0000256" key="2">
    <source>
        <dbReference type="ARBA" id="ARBA00022679"/>
    </source>
</evidence>
<dbReference type="GO" id="GO:0005829">
    <property type="term" value="C:cytosol"/>
    <property type="evidence" value="ECO:0007669"/>
    <property type="project" value="TreeGrafter"/>
</dbReference>
<dbReference type="InterPro" id="IPR004625">
    <property type="entry name" value="PyrdxlKinase"/>
</dbReference>
<keyword evidence="2 10" id="KW-0808">Transferase</keyword>
<dbReference type="EMBL" id="UGXH01000003">
    <property type="protein sequence ID" value="SUG54641.1"/>
    <property type="molecule type" value="Genomic_DNA"/>
</dbReference>
<dbReference type="SUPFAM" id="SSF53613">
    <property type="entry name" value="Ribokinase-like"/>
    <property type="match status" value="1"/>
</dbReference>
<dbReference type="EC" id="2.7.1.35" evidence="1"/>
<dbReference type="InterPro" id="IPR013749">
    <property type="entry name" value="PM/HMP-P_kinase-1"/>
</dbReference>
<organism evidence="10 11">
    <name type="scientific">Salmonella diarizonae</name>
    <dbReference type="NCBI Taxonomy" id="59204"/>
    <lineage>
        <taxon>Bacteria</taxon>
        <taxon>Pseudomonadati</taxon>
        <taxon>Pseudomonadota</taxon>
        <taxon>Gammaproteobacteria</taxon>
        <taxon>Enterobacterales</taxon>
        <taxon>Enterobacteriaceae</taxon>
        <taxon>Salmonella</taxon>
    </lineage>
</organism>
<dbReference type="CDD" id="cd01173">
    <property type="entry name" value="pyridoxal_pyridoxamine_kinase"/>
    <property type="match status" value="1"/>
</dbReference>
<keyword evidence="6" id="KW-0862">Zinc</keyword>
<protein>
    <recommendedName>
        <fullName evidence="1">pyridoxal kinase</fullName>
        <ecNumber evidence="1">2.7.1.35</ecNumber>
    </recommendedName>
</protein>
<dbReference type="AlphaFoldDB" id="A0A379TVS4"/>
<dbReference type="NCBIfam" id="NF006034">
    <property type="entry name" value="PRK08176.1"/>
    <property type="match status" value="1"/>
</dbReference>
<keyword evidence="5 10" id="KW-0418">Kinase</keyword>
<dbReference type="Gene3D" id="3.40.1190.20">
    <property type="match status" value="1"/>
</dbReference>
<evidence type="ECO:0000256" key="4">
    <source>
        <dbReference type="ARBA" id="ARBA00022741"/>
    </source>
</evidence>
<dbReference type="PANTHER" id="PTHR10534">
    <property type="entry name" value="PYRIDOXAL KINASE"/>
    <property type="match status" value="1"/>
</dbReference>
<evidence type="ECO:0000256" key="3">
    <source>
        <dbReference type="ARBA" id="ARBA00022723"/>
    </source>
</evidence>
<dbReference type="GO" id="GO:0009443">
    <property type="term" value="P:pyridoxal 5'-phosphate salvage"/>
    <property type="evidence" value="ECO:0007669"/>
    <property type="project" value="InterPro"/>
</dbReference>
<name>A0A379TVS4_SALDZ</name>
<keyword evidence="3" id="KW-0479">Metal-binding</keyword>
<feature type="domain" description="Pyridoxamine kinase/Phosphomethylpyrimidine kinase" evidence="9">
    <location>
        <begin position="93"/>
        <end position="270"/>
    </location>
</feature>
<dbReference type="PANTHER" id="PTHR10534:SF15">
    <property type="entry name" value="PYRIDOXINE_PYRIDOXAL_PYRIDOXAMINE KINASE"/>
    <property type="match status" value="1"/>
</dbReference>
<dbReference type="Pfam" id="PF08543">
    <property type="entry name" value="Phos_pyr_kin"/>
    <property type="match status" value="1"/>
</dbReference>
<dbReference type="InterPro" id="IPR029056">
    <property type="entry name" value="Ribokinase-like"/>
</dbReference>
<keyword evidence="8" id="KW-0460">Magnesium</keyword>
<evidence type="ECO:0000313" key="10">
    <source>
        <dbReference type="EMBL" id="SUG54641.1"/>
    </source>
</evidence>
<dbReference type="NCBIfam" id="TIGR00687">
    <property type="entry name" value="pyridox_kin"/>
    <property type="match status" value="1"/>
</dbReference>
<keyword evidence="7" id="KW-0067">ATP-binding</keyword>